<reference evidence="2" key="1">
    <citation type="submission" date="2023-05" db="EMBL/GenBank/DDBJ databases">
        <title>Nepenthes gracilis genome sequencing.</title>
        <authorList>
            <person name="Fukushima K."/>
        </authorList>
    </citation>
    <scope>NUCLEOTIDE SEQUENCE</scope>
    <source>
        <strain evidence="2">SING2019-196</strain>
    </source>
</reference>
<protein>
    <recommendedName>
        <fullName evidence="4">Secreted protein</fullName>
    </recommendedName>
</protein>
<accession>A0AAD3Y6G2</accession>
<feature type="signal peptide" evidence="1">
    <location>
        <begin position="1"/>
        <end position="24"/>
    </location>
</feature>
<evidence type="ECO:0000256" key="1">
    <source>
        <dbReference type="SAM" id="SignalP"/>
    </source>
</evidence>
<proteinExistence type="predicted"/>
<dbReference type="AlphaFoldDB" id="A0AAD3Y6G2"/>
<keyword evidence="3" id="KW-1185">Reference proteome</keyword>
<sequence length="98" mass="10815">MRRSSALTCKRLVIAYLLSSRTVACPKESNRIQLGLCDPADTAFTLADDDCASTAVTMQTYFLISLSPFPSFVQAYLIPSSSNYISPELVNYIIIKLI</sequence>
<feature type="chain" id="PRO_5041934507" description="Secreted protein" evidence="1">
    <location>
        <begin position="25"/>
        <end position="98"/>
    </location>
</feature>
<evidence type="ECO:0000313" key="3">
    <source>
        <dbReference type="Proteomes" id="UP001279734"/>
    </source>
</evidence>
<organism evidence="2 3">
    <name type="scientific">Nepenthes gracilis</name>
    <name type="common">Slender pitcher plant</name>
    <dbReference type="NCBI Taxonomy" id="150966"/>
    <lineage>
        <taxon>Eukaryota</taxon>
        <taxon>Viridiplantae</taxon>
        <taxon>Streptophyta</taxon>
        <taxon>Embryophyta</taxon>
        <taxon>Tracheophyta</taxon>
        <taxon>Spermatophyta</taxon>
        <taxon>Magnoliopsida</taxon>
        <taxon>eudicotyledons</taxon>
        <taxon>Gunneridae</taxon>
        <taxon>Pentapetalae</taxon>
        <taxon>Caryophyllales</taxon>
        <taxon>Nepenthaceae</taxon>
        <taxon>Nepenthes</taxon>
    </lineage>
</organism>
<evidence type="ECO:0000313" key="2">
    <source>
        <dbReference type="EMBL" id="GMH29235.1"/>
    </source>
</evidence>
<dbReference type="EMBL" id="BSYO01000036">
    <property type="protein sequence ID" value="GMH29235.1"/>
    <property type="molecule type" value="Genomic_DNA"/>
</dbReference>
<keyword evidence="1" id="KW-0732">Signal</keyword>
<comment type="caution">
    <text evidence="2">The sequence shown here is derived from an EMBL/GenBank/DDBJ whole genome shotgun (WGS) entry which is preliminary data.</text>
</comment>
<evidence type="ECO:0008006" key="4">
    <source>
        <dbReference type="Google" id="ProtNLM"/>
    </source>
</evidence>
<dbReference type="Proteomes" id="UP001279734">
    <property type="component" value="Unassembled WGS sequence"/>
</dbReference>
<name>A0AAD3Y6G2_NEPGR</name>
<gene>
    <name evidence="2" type="ORF">Nepgr_031078</name>
</gene>